<comment type="caution">
    <text evidence="1">The sequence shown here is derived from an EMBL/GenBank/DDBJ whole genome shotgun (WGS) entry which is preliminary data.</text>
</comment>
<organism evidence="1 2">
    <name type="scientific">Alternaria gaisen</name>
    <dbReference type="NCBI Taxonomy" id="167740"/>
    <lineage>
        <taxon>Eukaryota</taxon>
        <taxon>Fungi</taxon>
        <taxon>Dikarya</taxon>
        <taxon>Ascomycota</taxon>
        <taxon>Pezizomycotina</taxon>
        <taxon>Dothideomycetes</taxon>
        <taxon>Pleosporomycetidae</taxon>
        <taxon>Pleosporales</taxon>
        <taxon>Pleosporineae</taxon>
        <taxon>Pleosporaceae</taxon>
        <taxon>Alternaria</taxon>
        <taxon>Alternaria sect. Alternaria</taxon>
    </lineage>
</organism>
<accession>A0ACB6FC12</accession>
<protein>
    <submittedName>
        <fullName evidence="1">Uncharacterized protein</fullName>
    </submittedName>
</protein>
<sequence>MLGRIYLALAVAILPVIGATAINRSQSPAENRYVERPFSEVVKELKTDATGALSVGPDGVLRSFAGNFEVIDYRQLDPEQDRWFGKQQLTAWSNDAEIPESVSALVQGLAVSGQYGSNAVGEFGPLLNATAKAGSHTFMKEHGNLTDLLVLAGVTRFSETWRRYTRPEAYECRLSWCAKRYSGVKVTKGETLTPHIRTWPLTSPSGSTLGDNGIRLGRFEVGEDTDFDGPNGTFVVNAVEYNMLANWLATGFFTTVEQDAVGRVLYTHSDMSQTFDNIATSMTNRIRENDNATRVFGTSYREETYIRVSWPWLILPGVVVLMSVVLLVASIVSSRGDKQGLWKSTTLVPLFTRMRGWEHEGLRVGRWSEMENQAKDMRGRLQKDRQGSLNFVRS</sequence>
<evidence type="ECO:0000313" key="2">
    <source>
        <dbReference type="Proteomes" id="UP000293547"/>
    </source>
</evidence>
<reference evidence="1 2" key="1">
    <citation type="journal article" date="2019" name="bioRxiv">
        <title>Genomics, evolutionary history and diagnostics of the Alternaria alternata species group including apple and Asian pear pathotypes.</title>
        <authorList>
            <person name="Armitage A.D."/>
            <person name="Cockerton H.M."/>
            <person name="Sreenivasaprasad S."/>
            <person name="Woodhall J.W."/>
            <person name="Lane C.R."/>
            <person name="Harrison R.J."/>
            <person name="Clarkson J.P."/>
        </authorList>
    </citation>
    <scope>NUCLEOTIDE SEQUENCE [LARGE SCALE GENOMIC DNA]</scope>
    <source>
        <strain evidence="1 2">FERA 650</strain>
    </source>
</reference>
<name>A0ACB6FC12_9PLEO</name>
<dbReference type="Proteomes" id="UP000293547">
    <property type="component" value="Unassembled WGS sequence"/>
</dbReference>
<evidence type="ECO:0000313" key="1">
    <source>
        <dbReference type="EMBL" id="KAB2101986.1"/>
    </source>
</evidence>
<dbReference type="EMBL" id="PDWZ02000010">
    <property type="protein sequence ID" value="KAB2101986.1"/>
    <property type="molecule type" value="Genomic_DNA"/>
</dbReference>
<proteinExistence type="predicted"/>
<keyword evidence="2" id="KW-1185">Reference proteome</keyword>
<gene>
    <name evidence="1" type="ORF">AG0111_0g9576</name>
</gene>